<dbReference type="GO" id="GO:0008146">
    <property type="term" value="F:sulfotransferase activity"/>
    <property type="evidence" value="ECO:0007669"/>
    <property type="project" value="TreeGrafter"/>
</dbReference>
<protein>
    <submittedName>
        <fullName evidence="3">Thiamine biosynthesis protein MoeB</fullName>
    </submittedName>
</protein>
<dbReference type="Gene3D" id="3.40.50.720">
    <property type="entry name" value="NAD(P)-binding Rossmann-like Domain"/>
    <property type="match status" value="1"/>
</dbReference>
<dbReference type="GO" id="GO:0008641">
    <property type="term" value="F:ubiquitin-like modifier activating enzyme activity"/>
    <property type="evidence" value="ECO:0007669"/>
    <property type="project" value="InterPro"/>
</dbReference>
<proteinExistence type="inferred from homology"/>
<dbReference type="SUPFAM" id="SSF69572">
    <property type="entry name" value="Activating enzymes of the ubiquitin-like proteins"/>
    <property type="match status" value="1"/>
</dbReference>
<dbReference type="GO" id="GO:0016779">
    <property type="term" value="F:nucleotidyltransferase activity"/>
    <property type="evidence" value="ECO:0007669"/>
    <property type="project" value="TreeGrafter"/>
</dbReference>
<dbReference type="GO" id="GO:0005829">
    <property type="term" value="C:cytosol"/>
    <property type="evidence" value="ECO:0007669"/>
    <property type="project" value="TreeGrafter"/>
</dbReference>
<evidence type="ECO:0000256" key="1">
    <source>
        <dbReference type="ARBA" id="ARBA00009919"/>
    </source>
</evidence>
<dbReference type="PATRIC" id="fig|1441095.3.peg.769"/>
<dbReference type="AlphaFoldDB" id="A0A0M4FVL1"/>
<evidence type="ECO:0000313" key="4">
    <source>
        <dbReference type="Proteomes" id="UP000067625"/>
    </source>
</evidence>
<dbReference type="CDD" id="cd00757">
    <property type="entry name" value="ThiF_MoeB_HesA_family"/>
    <property type="match status" value="1"/>
</dbReference>
<dbReference type="FunFam" id="3.40.50.720:FF:000080">
    <property type="entry name" value="Thiazole biosynthesis adenylyltransferase ThiF"/>
    <property type="match status" value="1"/>
</dbReference>
<feature type="domain" description="THIF-type NAD/FAD binding fold" evidence="2">
    <location>
        <begin position="5"/>
        <end position="239"/>
    </location>
</feature>
<keyword evidence="4" id="KW-1185">Reference proteome</keyword>
<dbReference type="Proteomes" id="UP000067625">
    <property type="component" value="Chromosome"/>
</dbReference>
<evidence type="ECO:0000313" key="3">
    <source>
        <dbReference type="EMBL" id="ALC80763.1"/>
    </source>
</evidence>
<dbReference type="RefSeq" id="WP_053602504.1">
    <property type="nucleotide sequence ID" value="NZ_CP012600.1"/>
</dbReference>
<dbReference type="GO" id="GO:0004792">
    <property type="term" value="F:thiosulfate-cyanide sulfurtransferase activity"/>
    <property type="evidence" value="ECO:0007669"/>
    <property type="project" value="TreeGrafter"/>
</dbReference>
<dbReference type="OrthoDB" id="9804286at2"/>
<dbReference type="PANTHER" id="PTHR10953:SF102">
    <property type="entry name" value="ADENYLYLTRANSFERASE AND SULFURTRANSFERASE MOCS3"/>
    <property type="match status" value="1"/>
</dbReference>
<evidence type="ECO:0000259" key="2">
    <source>
        <dbReference type="Pfam" id="PF00899"/>
    </source>
</evidence>
<dbReference type="InterPro" id="IPR035985">
    <property type="entry name" value="Ubiquitin-activating_enz"/>
</dbReference>
<accession>A0A0M4FVL1</accession>
<sequence>MTNKYSRQTLFGPIGEEGQKKFADAHVVIIGGGALGSSSAEMLARSGIGKITIVDRDYVDESNLQRQQLYTESDVQEKLPKAVAAEKRLRQINSDIQVTGIVADITAENIFSFIAGSSVIIDGTDNFETRLIVNDAAVKEGIPFVFGACVASYGLSYTIIPGQTPCLNCLIGHLPADGMTCDTVGVISPIVQQVAVWQVTEVFKLLAGQHTGSVLRTADIWKGEHSEVRVDALKHSACPTCAERSYPFLSYENQTKAAVLCGRNTVQIRSNTKKKMELKLIYERLGKAGVKVKGNPYLVSFEADGCQLVLFQDGRALVHGVKDIARARTIYSKWIG</sequence>
<comment type="similarity">
    <text evidence="1">Belongs to the HesA/MoeB/ThiF family.</text>
</comment>
<reference evidence="4" key="1">
    <citation type="submission" date="2015-08" db="EMBL/GenBank/DDBJ databases">
        <title>Genome sequencing project for genomic taxonomy and phylogenomics of Bacillus-like bacteria.</title>
        <authorList>
            <person name="Liu B."/>
            <person name="Wang J."/>
            <person name="Zhu Y."/>
            <person name="Liu G."/>
            <person name="Chen Q."/>
            <person name="Chen Z."/>
            <person name="Lan J."/>
            <person name="Che J."/>
            <person name="Ge C."/>
            <person name="Shi H."/>
            <person name="Pan Z."/>
            <person name="Liu X."/>
        </authorList>
    </citation>
    <scope>NUCLEOTIDE SEQUENCE [LARGE SCALE GENOMIC DNA]</scope>
    <source>
        <strain evidence="4">FJAT-4402</strain>
    </source>
</reference>
<dbReference type="EMBL" id="CP012600">
    <property type="protein sequence ID" value="ALC80763.1"/>
    <property type="molecule type" value="Genomic_DNA"/>
</dbReference>
<dbReference type="STRING" id="1441095.AM592_03530"/>
<organism evidence="3 4">
    <name type="scientific">Bacillus gobiensis</name>
    <dbReference type="NCBI Taxonomy" id="1441095"/>
    <lineage>
        <taxon>Bacteria</taxon>
        <taxon>Bacillati</taxon>
        <taxon>Bacillota</taxon>
        <taxon>Bacilli</taxon>
        <taxon>Bacillales</taxon>
        <taxon>Bacillaceae</taxon>
        <taxon>Bacillus</taxon>
    </lineage>
</organism>
<dbReference type="InterPro" id="IPR045886">
    <property type="entry name" value="ThiF/MoeB/HesA"/>
</dbReference>
<dbReference type="Pfam" id="PF00899">
    <property type="entry name" value="ThiF"/>
    <property type="match status" value="1"/>
</dbReference>
<dbReference type="InterPro" id="IPR000594">
    <property type="entry name" value="ThiF_NAD_FAD-bd"/>
</dbReference>
<reference evidence="3 4" key="2">
    <citation type="journal article" date="2016" name="Int. J. Syst. Evol. Microbiol.">
        <title>Bacillus gobiensis sp. nov., isolated from a soil sample.</title>
        <authorList>
            <person name="Liu B."/>
            <person name="Liu G.H."/>
            <person name="Cetin S."/>
            <person name="Schumann P."/>
            <person name="Pan Z.Z."/>
            <person name="Chen Q.Q."/>
        </authorList>
    </citation>
    <scope>NUCLEOTIDE SEQUENCE [LARGE SCALE GENOMIC DNA]</scope>
    <source>
        <strain evidence="3 4">FJAT-4402</strain>
    </source>
</reference>
<dbReference type="PANTHER" id="PTHR10953">
    <property type="entry name" value="UBIQUITIN-ACTIVATING ENZYME E1"/>
    <property type="match status" value="1"/>
</dbReference>
<name>A0A0M4FVL1_9BACI</name>
<gene>
    <name evidence="3" type="ORF">AM592_03530</name>
</gene>